<feature type="compositionally biased region" description="Polar residues" evidence="2">
    <location>
        <begin position="20"/>
        <end position="35"/>
    </location>
</feature>
<dbReference type="EMBL" id="KY684108">
    <property type="protein sequence ID" value="ARF11337.1"/>
    <property type="molecule type" value="Genomic_DNA"/>
</dbReference>
<dbReference type="InterPro" id="IPR023398">
    <property type="entry name" value="TIF_eIF4e-like"/>
</dbReference>
<organism evidence="3">
    <name type="scientific">Klosneuvirus KNV1</name>
    <dbReference type="NCBI Taxonomy" id="1977640"/>
    <lineage>
        <taxon>Viruses</taxon>
        <taxon>Varidnaviria</taxon>
        <taxon>Bamfordvirae</taxon>
        <taxon>Nucleocytoviricota</taxon>
        <taxon>Megaviricetes</taxon>
        <taxon>Imitervirales</taxon>
        <taxon>Mimiviridae</taxon>
        <taxon>Klosneuvirinae</taxon>
        <taxon>Klosneuvirus</taxon>
    </lineage>
</organism>
<evidence type="ECO:0000256" key="1">
    <source>
        <dbReference type="RuleBase" id="RU004374"/>
    </source>
</evidence>
<gene>
    <name evidence="3" type="ORF">Klosneuvirus_1_194</name>
</gene>
<keyword evidence="1 3" id="KW-0396">Initiation factor</keyword>
<dbReference type="InterPro" id="IPR001040">
    <property type="entry name" value="TIF_eIF_4E"/>
</dbReference>
<accession>A0A1V0SHY9</accession>
<dbReference type="PANTHER" id="PTHR11960">
    <property type="entry name" value="EUKARYOTIC TRANSLATION INITIATION FACTOR 4E RELATED"/>
    <property type="match status" value="1"/>
</dbReference>
<keyword evidence="1" id="KW-0694">RNA-binding</keyword>
<comment type="similarity">
    <text evidence="1">Belongs to the eukaryotic initiation factor 4E family.</text>
</comment>
<feature type="region of interest" description="Disordered" evidence="2">
    <location>
        <begin position="1"/>
        <end position="35"/>
    </location>
</feature>
<protein>
    <submittedName>
        <fullName evidence="3">Translation initiation factor 4E</fullName>
    </submittedName>
</protein>
<dbReference type="Gene3D" id="3.30.760.10">
    <property type="entry name" value="RNA Cap, Translation Initiation Factor Eif4e"/>
    <property type="match status" value="1"/>
</dbReference>
<sequence length="213" mass="24650">MNNQEGWKVVGKAKHRKLKNSNPSDESNGSDTIDNQPVFIETTDVNVIKQDIGDTINLPSEYNLWCHDIYNKDWSLTGYTKLCKISTVADFWKVFNNLDKLGYKFNNLFFMKGDTDPTWEHVNNRDGGICSFKVDLGKSLHSYEELCSHMVCNVLSSMPDDINGISYSPKSTWAIIKIWNKNKNNDLTKSLTPYVMQQYQDCCMRYKQNEPEY</sequence>
<name>A0A1V0SHY9_9VIRU</name>
<keyword evidence="1" id="KW-0648">Protein biosynthesis</keyword>
<dbReference type="GO" id="GO:0000340">
    <property type="term" value="F:RNA 7-methylguanosine cap binding"/>
    <property type="evidence" value="ECO:0007669"/>
    <property type="project" value="TreeGrafter"/>
</dbReference>
<evidence type="ECO:0000256" key="2">
    <source>
        <dbReference type="SAM" id="MobiDB-lite"/>
    </source>
</evidence>
<evidence type="ECO:0000313" key="3">
    <source>
        <dbReference type="EMBL" id="ARF11337.1"/>
    </source>
</evidence>
<dbReference type="SUPFAM" id="SSF55418">
    <property type="entry name" value="eIF4e-like"/>
    <property type="match status" value="1"/>
</dbReference>
<proteinExistence type="inferred from homology"/>
<reference evidence="3" key="1">
    <citation type="journal article" date="2017" name="Science">
        <title>Giant viruses with an expanded complement of translation system components.</title>
        <authorList>
            <person name="Schulz F."/>
            <person name="Yutin N."/>
            <person name="Ivanova N.N."/>
            <person name="Ortega D.R."/>
            <person name="Lee T.K."/>
            <person name="Vierheilig J."/>
            <person name="Daims H."/>
            <person name="Horn M."/>
            <person name="Wagner M."/>
            <person name="Jensen G.J."/>
            <person name="Kyrpides N.C."/>
            <person name="Koonin E.V."/>
            <person name="Woyke T."/>
        </authorList>
    </citation>
    <scope>NUCLEOTIDE SEQUENCE</scope>
    <source>
        <strain evidence="3">KNV1</strain>
    </source>
</reference>
<dbReference type="Pfam" id="PF01652">
    <property type="entry name" value="IF4E"/>
    <property type="match status" value="1"/>
</dbReference>